<gene>
    <name evidence="9" type="primary">LOC106816798</name>
</gene>
<feature type="region of interest" description="Disordered" evidence="4">
    <location>
        <begin position="95"/>
        <end position="128"/>
    </location>
</feature>
<proteinExistence type="predicted"/>
<dbReference type="Proteomes" id="UP000695022">
    <property type="component" value="Unplaced"/>
</dbReference>
<dbReference type="Pfam" id="PF00207">
    <property type="entry name" value="A2M"/>
    <property type="match status" value="1"/>
</dbReference>
<dbReference type="SMART" id="SM01359">
    <property type="entry name" value="A2M_N_2"/>
    <property type="match status" value="1"/>
</dbReference>
<dbReference type="Gene3D" id="2.60.40.1930">
    <property type="match status" value="2"/>
</dbReference>
<dbReference type="InterPro" id="IPR019742">
    <property type="entry name" value="MacrogloblnA2_CS"/>
</dbReference>
<evidence type="ECO:0000256" key="2">
    <source>
        <dbReference type="ARBA" id="ARBA00022966"/>
    </source>
</evidence>
<dbReference type="GeneID" id="106816798"/>
<feature type="signal peptide" evidence="5">
    <location>
        <begin position="1"/>
        <end position="27"/>
    </location>
</feature>
<keyword evidence="1 5" id="KW-0732">Signal</keyword>
<evidence type="ECO:0000256" key="3">
    <source>
        <dbReference type="ARBA" id="ARBA00023157"/>
    </source>
</evidence>
<keyword evidence="3" id="KW-1015">Disulfide bond</keyword>
<dbReference type="Pfam" id="PF17791">
    <property type="entry name" value="MG3"/>
    <property type="match status" value="1"/>
</dbReference>
<dbReference type="SMART" id="SM01419">
    <property type="entry name" value="Thiol-ester_cl"/>
    <property type="match status" value="1"/>
</dbReference>
<dbReference type="Gene3D" id="6.20.50.160">
    <property type="match status" value="1"/>
</dbReference>
<dbReference type="Gene3D" id="2.60.120.1540">
    <property type="match status" value="1"/>
</dbReference>
<evidence type="ECO:0000256" key="1">
    <source>
        <dbReference type="ARBA" id="ARBA00022729"/>
    </source>
</evidence>
<dbReference type="InterPro" id="IPR011625">
    <property type="entry name" value="A2M_N_BRD"/>
</dbReference>
<dbReference type="InterPro" id="IPR041555">
    <property type="entry name" value="MG3"/>
</dbReference>
<protein>
    <submittedName>
        <fullName evidence="9">CD109 antigen-like</fullName>
    </submittedName>
</protein>
<dbReference type="Pfam" id="PF07703">
    <property type="entry name" value="A2M_BRD"/>
    <property type="match status" value="1"/>
</dbReference>
<evidence type="ECO:0000256" key="5">
    <source>
        <dbReference type="SAM" id="SignalP"/>
    </source>
</evidence>
<evidence type="ECO:0000313" key="8">
    <source>
        <dbReference type="Proteomes" id="UP000695022"/>
    </source>
</evidence>
<dbReference type="Pfam" id="PF01835">
    <property type="entry name" value="MG2"/>
    <property type="match status" value="1"/>
</dbReference>
<evidence type="ECO:0000313" key="9">
    <source>
        <dbReference type="RefSeq" id="XP_014676905.1"/>
    </source>
</evidence>
<feature type="domain" description="Alpha-2-macroglobulin bait region" evidence="6">
    <location>
        <begin position="507"/>
        <end position="641"/>
    </location>
</feature>
<evidence type="ECO:0000256" key="4">
    <source>
        <dbReference type="SAM" id="MobiDB-lite"/>
    </source>
</evidence>
<evidence type="ECO:0000259" key="7">
    <source>
        <dbReference type="SMART" id="SM01360"/>
    </source>
</evidence>
<dbReference type="Gene3D" id="2.60.40.2950">
    <property type="match status" value="1"/>
</dbReference>
<evidence type="ECO:0000259" key="6">
    <source>
        <dbReference type="SMART" id="SM01359"/>
    </source>
</evidence>
<dbReference type="InterPro" id="IPR011626">
    <property type="entry name" value="Alpha-macroglobulin_TED"/>
</dbReference>
<dbReference type="PANTHER" id="PTHR11412">
    <property type="entry name" value="MACROGLOBULIN / COMPLEMENT"/>
    <property type="match status" value="1"/>
</dbReference>
<dbReference type="InterPro" id="IPR047565">
    <property type="entry name" value="Alpha-macroglob_thiol-ester_cl"/>
</dbReference>
<dbReference type="InterPro" id="IPR013783">
    <property type="entry name" value="Ig-like_fold"/>
</dbReference>
<keyword evidence="2" id="KW-0882">Thioester bond</keyword>
<reference evidence="9" key="1">
    <citation type="submission" date="2025-08" db="UniProtKB">
        <authorList>
            <consortium name="RefSeq"/>
        </authorList>
    </citation>
    <scope>IDENTIFICATION</scope>
</reference>
<feature type="compositionally biased region" description="Low complexity" evidence="4">
    <location>
        <begin position="752"/>
        <end position="764"/>
    </location>
</feature>
<feature type="chain" id="PRO_5046766122" evidence="5">
    <location>
        <begin position="28"/>
        <end position="1080"/>
    </location>
</feature>
<dbReference type="Gene3D" id="1.50.10.20">
    <property type="match status" value="1"/>
</dbReference>
<feature type="domain" description="Alpha-2-macroglobulin" evidence="7">
    <location>
        <begin position="783"/>
        <end position="874"/>
    </location>
</feature>
<dbReference type="Gene3D" id="2.60.40.1940">
    <property type="match status" value="1"/>
</dbReference>
<dbReference type="InterPro" id="IPR050473">
    <property type="entry name" value="A2M/Complement_sys"/>
</dbReference>
<dbReference type="Pfam" id="PF07678">
    <property type="entry name" value="TED_complement"/>
    <property type="match status" value="1"/>
</dbReference>
<dbReference type="InterPro" id="IPR008930">
    <property type="entry name" value="Terpenoid_cyclase/PrenylTrfase"/>
</dbReference>
<dbReference type="InterPro" id="IPR001599">
    <property type="entry name" value="Macroglobln_a2"/>
</dbReference>
<sequence>MRATMTMMILSYAAVAAVMLLTPGASAINSYVVIGPKIVRPGMTYQMTVSILDNVRSDVQLVAEIRRYSEEEDSYQGGPGGRPFERIPLIPEPVELDGSGSTVSTTPSTTTTTMGPEGEMVSSNRGIYSPGRPGTLSIRLPLNLTPGNYRLKVRGIADRLEFTNETRLEFNSKRMSIFVQTDKATYKPSDKVQFRVVAVDPYLKPYKGKLEVQINDPSGNRIKIWRDLSTDIGVVTLEFMLSDQPIFGAWTINVNVADEREEKGFVVEEYVLPRFEVKVNLPAFLVGNSFKLTGTVEAKYTHGGKVKGKATVYLKELGYYGSSDLNALASKTVEIDGEADFSFNFHFIHGDRRKLTIEATVLEELTGVKLNGSASVVKYNHPVRMKFEGPQYYKSGLEYVTLLLFSRQDGSPLFESDSKVVEIEQAWQTENPDSDPEWRSWDARRRIRNTTTTNYTIPADGRVVIETELPPKTLSLQLRAKYTQSGGDSQYEYHNANEYMAAAGAYLQVSLVSRDLMAGDTARFILESTEDITGFSYQVVARGNIDTSGYMEVNGDIKDFEVTVTSAMAPSSRMIVYYVHSSGEVIIDAVNFQVKGGFENEVSLSFDKKKAEPGNKVNLRINTAPDSFVGVLAVDQKVQLLRGGNDITKGQVLKDIRSYGFSQNDYDDGPIWFNPGGPVVMDRKKRSILWYPWHWYSSGNAWETFEEAKLAVLTDTFIYGVPEPYDYTQRVRFNASGGVVGTTLRPAPTFATSTTRGSPTSRPPAGSAGRRKAERVRSKFPETWLWTNSTAGADGIASIHTNVPDTITSWVASAFAMHETQGLGVAEESAKITVSRPFFAQLDLPYSVVRGEEVYIRVLIFNYLDRDVDVVTTLENDGGKFDNVRSRGGATGNQVKTTKVKSGGPSAVYFGVKPKMLGEIPLKVTAQTNIAADALKKNLRVKAEGVTRFFNKPFFLNLGSERNSTVTNSFNVPWPRGPAIVADSQRLEISAVGDVMGPTIKNIDGLVRMPYGCGEQNMLNFAPNIYVSDYLQAVNEYTPDTEAKTERYMEAGYQRELTYQKRRRVRLVHSETATNTEACG</sequence>
<accession>A0ABM1EXI4</accession>
<dbReference type="PROSITE" id="PS00477">
    <property type="entry name" value="ALPHA_2_MACROGLOBULIN"/>
    <property type="match status" value="1"/>
</dbReference>
<feature type="compositionally biased region" description="Low complexity" evidence="4">
    <location>
        <begin position="98"/>
        <end position="121"/>
    </location>
</feature>
<dbReference type="PANTHER" id="PTHR11412:SF136">
    <property type="entry name" value="CD109 ANTIGEN"/>
    <property type="match status" value="1"/>
</dbReference>
<dbReference type="Gene3D" id="2.20.130.20">
    <property type="match status" value="1"/>
</dbReference>
<dbReference type="SUPFAM" id="SSF48239">
    <property type="entry name" value="Terpenoid cyclases/Protein prenyltransferases"/>
    <property type="match status" value="1"/>
</dbReference>
<dbReference type="RefSeq" id="XP_014676905.1">
    <property type="nucleotide sequence ID" value="XM_014821419.1"/>
</dbReference>
<dbReference type="SMART" id="SM01360">
    <property type="entry name" value="A2M"/>
    <property type="match status" value="1"/>
</dbReference>
<dbReference type="Gene3D" id="2.60.40.10">
    <property type="entry name" value="Immunoglobulins"/>
    <property type="match status" value="1"/>
</dbReference>
<dbReference type="InterPro" id="IPR002890">
    <property type="entry name" value="MG2"/>
</dbReference>
<organism evidence="8 9">
    <name type="scientific">Priapulus caudatus</name>
    <name type="common">Priapulid worm</name>
    <dbReference type="NCBI Taxonomy" id="37621"/>
    <lineage>
        <taxon>Eukaryota</taxon>
        <taxon>Metazoa</taxon>
        <taxon>Ecdysozoa</taxon>
        <taxon>Scalidophora</taxon>
        <taxon>Priapulida</taxon>
        <taxon>Priapulimorpha</taxon>
        <taxon>Priapulimorphida</taxon>
        <taxon>Priapulidae</taxon>
        <taxon>Priapulus</taxon>
    </lineage>
</organism>
<name>A0ABM1EXI4_PRICU</name>
<keyword evidence="8" id="KW-1185">Reference proteome</keyword>
<feature type="region of interest" description="Disordered" evidence="4">
    <location>
        <begin position="744"/>
        <end position="776"/>
    </location>
</feature>